<evidence type="ECO:0000256" key="1">
    <source>
        <dbReference type="SAM" id="Phobius"/>
    </source>
</evidence>
<proteinExistence type="predicted"/>
<feature type="transmembrane region" description="Helical" evidence="1">
    <location>
        <begin position="30"/>
        <end position="50"/>
    </location>
</feature>
<dbReference type="Proteomes" id="UP000759273">
    <property type="component" value="Unassembled WGS sequence"/>
</dbReference>
<dbReference type="AlphaFoldDB" id="A0A943DGV8"/>
<sequence length="188" mass="20433">MAMKQNNFYLRWQKAAGAAKTESRSKDLRAVVPGIAVVAVCMAGWGVMVLHTSMLKSRRQNILNWCADNSATYLSSTLDAEEAAEFRSLTDYATGMTNLLNSYPDVTSTLLHRIEAAGGASISIQFTSYNASTGELLFNANSSQVIDIPTYIRSLQNCGVFSTVSYTGYTADDNGYSIDLRCILAAPQ</sequence>
<evidence type="ECO:0000313" key="2">
    <source>
        <dbReference type="EMBL" id="MBS5333301.1"/>
    </source>
</evidence>
<evidence type="ECO:0008006" key="4">
    <source>
        <dbReference type="Google" id="ProtNLM"/>
    </source>
</evidence>
<name>A0A943DGV8_9FIRM</name>
<organism evidence="2 3">
    <name type="scientific">Subdoligranulum variabile</name>
    <dbReference type="NCBI Taxonomy" id="214851"/>
    <lineage>
        <taxon>Bacteria</taxon>
        <taxon>Bacillati</taxon>
        <taxon>Bacillota</taxon>
        <taxon>Clostridia</taxon>
        <taxon>Eubacteriales</taxon>
        <taxon>Oscillospiraceae</taxon>
        <taxon>Subdoligranulum</taxon>
    </lineage>
</organism>
<protein>
    <recommendedName>
        <fullName evidence="4">Fimbrial assembly protein</fullName>
    </recommendedName>
</protein>
<keyword evidence="1" id="KW-1133">Transmembrane helix</keyword>
<reference evidence="2" key="1">
    <citation type="submission" date="2021-02" db="EMBL/GenBank/DDBJ databases">
        <title>Infant gut strain persistence is associated with maternal origin, phylogeny, and functional potential including surface adhesion and iron acquisition.</title>
        <authorList>
            <person name="Lou Y.C."/>
        </authorList>
    </citation>
    <scope>NUCLEOTIDE SEQUENCE</scope>
    <source>
        <strain evidence="2">L3_101_000M1_dasL3_101_000M1_concoct_87</strain>
    </source>
</reference>
<keyword evidence="1" id="KW-0812">Transmembrane</keyword>
<dbReference type="EMBL" id="JAGZGG010000037">
    <property type="protein sequence ID" value="MBS5333301.1"/>
    <property type="molecule type" value="Genomic_DNA"/>
</dbReference>
<accession>A0A943DGV8</accession>
<comment type="caution">
    <text evidence="2">The sequence shown here is derived from an EMBL/GenBank/DDBJ whole genome shotgun (WGS) entry which is preliminary data.</text>
</comment>
<keyword evidence="1" id="KW-0472">Membrane</keyword>
<evidence type="ECO:0000313" key="3">
    <source>
        <dbReference type="Proteomes" id="UP000759273"/>
    </source>
</evidence>
<gene>
    <name evidence="2" type="ORF">KHY36_12335</name>
</gene>